<accession>A0A0F7LBW2</accession>
<protein>
    <submittedName>
        <fullName evidence="1">Gp42</fullName>
    </submittedName>
</protein>
<reference evidence="1" key="1">
    <citation type="journal article" date="2015" name="Front. Microbiol.">
        <title>Combining genomic sequencing methods to explore viral diversity and reveal potential virus-host interactions.</title>
        <authorList>
            <person name="Chow C.E."/>
            <person name="Winget D.M."/>
            <person name="White R.A.III."/>
            <person name="Hallam S.J."/>
            <person name="Suttle C.A."/>
        </authorList>
    </citation>
    <scope>NUCLEOTIDE SEQUENCE</scope>
    <source>
        <strain evidence="1">Oxic3_4</strain>
    </source>
</reference>
<reference evidence="1" key="2">
    <citation type="submission" date="2015-03" db="EMBL/GenBank/DDBJ databases">
        <authorList>
            <person name="Chow C.-E.T."/>
            <person name="Winget D.M."/>
            <person name="White R.A.III."/>
            <person name="Hallam S.J."/>
            <person name="Suttle C.A."/>
        </authorList>
    </citation>
    <scope>NUCLEOTIDE SEQUENCE</scope>
    <source>
        <strain evidence="1">Oxic3_4</strain>
    </source>
</reference>
<dbReference type="EMBL" id="KR029610">
    <property type="protein sequence ID" value="AKH48827.1"/>
    <property type="molecule type" value="Genomic_DNA"/>
</dbReference>
<name>A0A0F7LBW2_9VIRU</name>
<organism evidence="1">
    <name type="scientific">uncultured marine virus</name>
    <dbReference type="NCBI Taxonomy" id="186617"/>
    <lineage>
        <taxon>Viruses</taxon>
        <taxon>environmental samples</taxon>
    </lineage>
</organism>
<sequence length="80" mass="9484">MKDVILFKEKIKLEDLDDNSLPTDVHYVRYRKPSWTKKENVSAFRAYRKVDIFNHLHDQGYVVLEIRSGFGAVRPNLYAK</sequence>
<proteinExistence type="predicted"/>
<evidence type="ECO:0000313" key="1">
    <source>
        <dbReference type="EMBL" id="AKH48827.1"/>
    </source>
</evidence>